<feature type="region of interest" description="Disordered" evidence="1">
    <location>
        <begin position="1097"/>
        <end position="1126"/>
    </location>
</feature>
<proteinExistence type="predicted"/>
<evidence type="ECO:0000313" key="3">
    <source>
        <dbReference type="Proteomes" id="UP000016932"/>
    </source>
</evidence>
<dbReference type="KEGG" id="pfj:MYCFIDRAFT_179808"/>
<feature type="region of interest" description="Disordered" evidence="1">
    <location>
        <begin position="812"/>
        <end position="831"/>
    </location>
</feature>
<organism evidence="2 3">
    <name type="scientific">Pseudocercospora fijiensis (strain CIRAD86)</name>
    <name type="common">Black leaf streak disease fungus</name>
    <name type="synonym">Mycosphaerella fijiensis</name>
    <dbReference type="NCBI Taxonomy" id="383855"/>
    <lineage>
        <taxon>Eukaryota</taxon>
        <taxon>Fungi</taxon>
        <taxon>Dikarya</taxon>
        <taxon>Ascomycota</taxon>
        <taxon>Pezizomycotina</taxon>
        <taxon>Dothideomycetes</taxon>
        <taxon>Dothideomycetidae</taxon>
        <taxon>Mycosphaerellales</taxon>
        <taxon>Mycosphaerellaceae</taxon>
        <taxon>Pseudocercospora</taxon>
    </lineage>
</organism>
<dbReference type="EMBL" id="KB446566">
    <property type="protein sequence ID" value="EME77226.1"/>
    <property type="molecule type" value="Genomic_DNA"/>
</dbReference>
<name>M2ZYN6_PSEFD</name>
<dbReference type="HOGENOM" id="CLU_272623_0_0_1"/>
<reference evidence="2 3" key="1">
    <citation type="journal article" date="2012" name="PLoS Pathog.">
        <title>Diverse lifestyles and strategies of plant pathogenesis encoded in the genomes of eighteen Dothideomycetes fungi.</title>
        <authorList>
            <person name="Ohm R.A."/>
            <person name="Feau N."/>
            <person name="Henrissat B."/>
            <person name="Schoch C.L."/>
            <person name="Horwitz B.A."/>
            <person name="Barry K.W."/>
            <person name="Condon B.J."/>
            <person name="Copeland A.C."/>
            <person name="Dhillon B."/>
            <person name="Glaser F."/>
            <person name="Hesse C.N."/>
            <person name="Kosti I."/>
            <person name="LaButti K."/>
            <person name="Lindquist E.A."/>
            <person name="Lucas S."/>
            <person name="Salamov A.A."/>
            <person name="Bradshaw R.E."/>
            <person name="Ciuffetti L."/>
            <person name="Hamelin R.C."/>
            <person name="Kema G.H.J."/>
            <person name="Lawrence C."/>
            <person name="Scott J.A."/>
            <person name="Spatafora J.W."/>
            <person name="Turgeon B.G."/>
            <person name="de Wit P.J.G.M."/>
            <person name="Zhong S."/>
            <person name="Goodwin S.B."/>
            <person name="Grigoriev I.V."/>
        </authorList>
    </citation>
    <scope>NUCLEOTIDE SEQUENCE [LARGE SCALE GENOMIC DNA]</scope>
    <source>
        <strain evidence="2 3">CIRAD86</strain>
    </source>
</reference>
<evidence type="ECO:0000313" key="2">
    <source>
        <dbReference type="EMBL" id="EME77226.1"/>
    </source>
</evidence>
<evidence type="ECO:0000256" key="1">
    <source>
        <dbReference type="SAM" id="MobiDB-lite"/>
    </source>
</evidence>
<sequence length="1184" mass="130505">MPLSREIFRRRGAARPAATAFAIFTTWDGAAPPNALSVHERGGHLDGVRSERASVRRSFLLIPTRRLLSCMRTPPPTHRITCSYAALPFAPLAFAIPSNAPNRPIPRPAPEEHPQNLRRRHQAQHLPQYECPFSGFDDSHGGLDWSLHHPADPFPPENRFSALLPPPAAAAAFHRDREFVAHGARRRSRNTRGTKEAKKRRDARRNRRKLAAQLLNEQLSRDIDETLTRANIHPPSHMPLPSPAQSSPLAAMLTPPSSATLARWLPPTPPQLPLLHFRNFDMSHLPHLSSPKQSPLSPTPTVPVSVPSWCPSIPSLMRNGGWQGDVPRFFDLSSLPERRDPPAGDMQLIRTVKPKKQSRFFPPSSIPRPTVKLPRTACKLHPCEQAMQDPITPAWTFSRAEPELVQRAEEGIKIIGDSMKTHVKLPSASNLWSILADVEMQKDHSRSSSGDSVWEDDSSPGGGVALPNMLDEARVPAELEAPATPYVHLNCLVGHSNERGAAFASEHYDVHDSGICIEQNSTPAPPIYELSAMPSTPPLSASPEPIPLRSVRPPIFSEELDTSADHYDSEQQLFEATETPLPETRPESPIDLATFLAMGHAEKCWCLDCKEAPELVEDGNISDEEDWTMWSSNDDESEFCVATERQAVADAEHEEELEVSRRPCATAPDAQNLFNNLMTNRNFWAISTTAWLLLRTMTTTGSAHGRITNTLAGDSWSLVTLGSCLYPGFNASLDLDLSHCYLLRCESYSRTPCSFTNWRVVCSVISQSSRTRRDTAHQREKPFESTRMKLATLALMATSAISSDAATPSLSTLLSTTPSLDPPPSTTNASTQNRCGPVCIFFAPDGTCIQTVDGCTLPPRVGTSQTPIKTEEGKQDNENENENAAVGKYEEEEEEESCLPAPHGCVPISSSAAKLVVNSVVAVVTVVWVAKIQKIRKKKYKKALAARKWKISWISVSNMSTVTVATTSTTWDPEFETEVIRVPPGTYLYDSPGCISRPVDACSRDAGSSLYTNAGANKKWGTCSGAHSRMEREGCMTLLGLFAGECHYDDGERLLHLHCHTHVSGTSRWNVAISKKYMLWLALTTDPTALEVASTKHSNVMNTSQPTLSQTSSHPAYSPRPPKDSRCATRCVCITKSPDEAENDEIPEATWGYFLKSGFEFLGAFFFPRDNYRDSVGVACSLCT</sequence>
<dbReference type="Proteomes" id="UP000016932">
    <property type="component" value="Unassembled WGS sequence"/>
</dbReference>
<feature type="region of interest" description="Disordered" evidence="1">
    <location>
        <begin position="859"/>
        <end position="888"/>
    </location>
</feature>
<feature type="compositionally biased region" description="Basic residues" evidence="1">
    <location>
        <begin position="183"/>
        <end position="206"/>
    </location>
</feature>
<dbReference type="RefSeq" id="XP_007932019.1">
    <property type="nucleotide sequence ID" value="XM_007933828.1"/>
</dbReference>
<dbReference type="eggNOG" id="ENOG502RM5T">
    <property type="taxonomic scope" value="Eukaryota"/>
</dbReference>
<dbReference type="VEuPathDB" id="FungiDB:MYCFIDRAFT_179808"/>
<feature type="region of interest" description="Disordered" evidence="1">
    <location>
        <begin position="182"/>
        <end position="206"/>
    </location>
</feature>
<gene>
    <name evidence="2" type="ORF">MYCFIDRAFT_179808</name>
</gene>
<dbReference type="OrthoDB" id="3902330at2759"/>
<feature type="region of interest" description="Disordered" evidence="1">
    <location>
        <begin position="443"/>
        <end position="466"/>
    </location>
</feature>
<protein>
    <submittedName>
        <fullName evidence="2">Uncharacterized protein</fullName>
    </submittedName>
</protein>
<accession>M2ZYN6</accession>
<keyword evidence="3" id="KW-1185">Reference proteome</keyword>
<dbReference type="AlphaFoldDB" id="M2ZYN6"/>
<dbReference type="GeneID" id="19334218"/>
<feature type="compositionally biased region" description="Polar residues" evidence="1">
    <location>
        <begin position="1097"/>
        <end position="1115"/>
    </location>
</feature>